<sequence>MKEIKDRIRRYFNLSSQIAQLDNGELRSLFKGSGQSSLGWGRTHIVEVGEHRVFVKRIPVTKLEYENLFSTKNLYSLPTYFNYGLGSAGLGAAGLNIFRELIANIKITNWILEGEVANFPFMYHYRIIPYQGKHIDLDKSLLKDFVEYWGNNSNIGNYMTDRANANYELVLFLEYIPYVLETWLLGNPSQLQKTWDKLQQSITFLRNKGIIHFDLHFGNILTDGEQIYLTDFGLLVDKSFALSSEEVSFFEQNRFYDYGEVLRNLGLLIRGWYNSCSEEDKYRIMEKYGFDKDLENYKLGKVLLENIERINADGDIELDKFYVDSIVKYRRIITLIQNFFVEIWGNNRKDTQFPHAELQVMLEDTGFLTSS</sequence>
<dbReference type="Gene3D" id="1.10.510.10">
    <property type="entry name" value="Transferase(Phosphotransferase) domain 1"/>
    <property type="match status" value="1"/>
</dbReference>
<evidence type="ECO:0000313" key="2">
    <source>
        <dbReference type="EMBL" id="BAY81129.1"/>
    </source>
</evidence>
<dbReference type="InterPro" id="IPR000719">
    <property type="entry name" value="Prot_kinase_dom"/>
</dbReference>
<dbReference type="SUPFAM" id="SSF56112">
    <property type="entry name" value="Protein kinase-like (PK-like)"/>
    <property type="match status" value="1"/>
</dbReference>
<dbReference type="EMBL" id="AP018227">
    <property type="protein sequence ID" value="BAY81129.1"/>
    <property type="molecule type" value="Genomic_DNA"/>
</dbReference>
<dbReference type="AlphaFoldDB" id="A0A1Z4LIX4"/>
<dbReference type="Proteomes" id="UP000218418">
    <property type="component" value="Chromosome"/>
</dbReference>
<organism evidence="2 3">
    <name type="scientific">Calothrix parasitica NIES-267</name>
    <dbReference type="NCBI Taxonomy" id="1973488"/>
    <lineage>
        <taxon>Bacteria</taxon>
        <taxon>Bacillati</taxon>
        <taxon>Cyanobacteriota</taxon>
        <taxon>Cyanophyceae</taxon>
        <taxon>Nostocales</taxon>
        <taxon>Calotrichaceae</taxon>
        <taxon>Calothrix</taxon>
    </lineage>
</organism>
<reference evidence="2 3" key="1">
    <citation type="submission" date="2017-06" db="EMBL/GenBank/DDBJ databases">
        <title>Genome sequencing of cyanobaciteial culture collection at National Institute for Environmental Studies (NIES).</title>
        <authorList>
            <person name="Hirose Y."/>
            <person name="Shimura Y."/>
            <person name="Fujisawa T."/>
            <person name="Nakamura Y."/>
            <person name="Kawachi M."/>
        </authorList>
    </citation>
    <scope>NUCLEOTIDE SEQUENCE [LARGE SCALE GENOMIC DNA]</scope>
    <source>
        <strain evidence="2 3">NIES-267</strain>
    </source>
</reference>
<protein>
    <recommendedName>
        <fullName evidence="1">Protein kinase domain-containing protein</fullName>
    </recommendedName>
</protein>
<name>A0A1Z4LIX4_9CYAN</name>
<dbReference type="OrthoDB" id="4516319at2"/>
<dbReference type="GO" id="GO:0004672">
    <property type="term" value="F:protein kinase activity"/>
    <property type="evidence" value="ECO:0007669"/>
    <property type="project" value="InterPro"/>
</dbReference>
<gene>
    <name evidence="2" type="ORF">NIES267_06040</name>
</gene>
<feature type="domain" description="Protein kinase" evidence="1">
    <location>
        <begin position="77"/>
        <end position="371"/>
    </location>
</feature>
<evidence type="ECO:0000259" key="1">
    <source>
        <dbReference type="PROSITE" id="PS50011"/>
    </source>
</evidence>
<dbReference type="GO" id="GO:0005524">
    <property type="term" value="F:ATP binding"/>
    <property type="evidence" value="ECO:0007669"/>
    <property type="project" value="InterPro"/>
</dbReference>
<dbReference type="PROSITE" id="PS50011">
    <property type="entry name" value="PROTEIN_KINASE_DOM"/>
    <property type="match status" value="1"/>
</dbReference>
<proteinExistence type="predicted"/>
<dbReference type="InterPro" id="IPR011009">
    <property type="entry name" value="Kinase-like_dom_sf"/>
</dbReference>
<keyword evidence="3" id="KW-1185">Reference proteome</keyword>
<accession>A0A1Z4LIX4</accession>
<evidence type="ECO:0000313" key="3">
    <source>
        <dbReference type="Proteomes" id="UP000218418"/>
    </source>
</evidence>